<feature type="chain" id="PRO_5003854887" description="Copper acquisition factor BIM1-like domain-containing protein" evidence="10">
    <location>
        <begin position="18"/>
        <end position="273"/>
    </location>
</feature>
<dbReference type="Proteomes" id="UP000006753">
    <property type="component" value="Unassembled WGS sequence"/>
</dbReference>
<feature type="compositionally biased region" description="Low complexity" evidence="8">
    <location>
        <begin position="179"/>
        <end position="195"/>
    </location>
</feature>
<dbReference type="EMBL" id="JH921431">
    <property type="protein sequence ID" value="EKD19466.1"/>
    <property type="molecule type" value="Genomic_DNA"/>
</dbReference>
<dbReference type="CDD" id="cd21176">
    <property type="entry name" value="LPMO_auxiliary-like"/>
    <property type="match status" value="1"/>
</dbReference>
<gene>
    <name evidence="12" type="ORF">MBM_02703</name>
</gene>
<feature type="signal peptide" evidence="10">
    <location>
        <begin position="1"/>
        <end position="17"/>
    </location>
</feature>
<dbReference type="PANTHER" id="PTHR34992">
    <property type="entry name" value="HYPHAL ANASTAMOSIS-7 PROTEIN"/>
    <property type="match status" value="1"/>
</dbReference>
<dbReference type="InterPro" id="IPR046936">
    <property type="entry name" value="BIM1-like"/>
</dbReference>
<keyword evidence="9" id="KW-0812">Transmembrane</keyword>
<keyword evidence="5 9" id="KW-0472">Membrane</keyword>
<feature type="transmembrane region" description="Helical" evidence="9">
    <location>
        <begin position="218"/>
        <end position="239"/>
    </location>
</feature>
<dbReference type="Pfam" id="PF20238">
    <property type="entry name" value="BIM1-like_dom"/>
    <property type="match status" value="1"/>
</dbReference>
<evidence type="ECO:0000256" key="7">
    <source>
        <dbReference type="ARBA" id="ARBA00023288"/>
    </source>
</evidence>
<proteinExistence type="predicted"/>
<dbReference type="eggNOG" id="ENOG502S3DR">
    <property type="taxonomic scope" value="Eukaryota"/>
</dbReference>
<dbReference type="GO" id="GO:0005886">
    <property type="term" value="C:plasma membrane"/>
    <property type="evidence" value="ECO:0007669"/>
    <property type="project" value="UniProtKB-SubCell"/>
</dbReference>
<evidence type="ECO:0000313" key="13">
    <source>
        <dbReference type="Proteomes" id="UP000006753"/>
    </source>
</evidence>
<dbReference type="AlphaFoldDB" id="K1X2L1"/>
<dbReference type="RefSeq" id="XP_007290592.1">
    <property type="nucleotide sequence ID" value="XM_007290530.1"/>
</dbReference>
<keyword evidence="9" id="KW-1133">Transmembrane helix</keyword>
<comment type="subcellular location">
    <subcellularLocation>
        <location evidence="1">Cell membrane</location>
        <topology evidence="1">Lipid-anchor</topology>
        <topology evidence="1">GPI-anchor</topology>
    </subcellularLocation>
</comment>
<dbReference type="HOGENOM" id="CLU_067864_1_0_1"/>
<accession>K1X2L1</accession>
<dbReference type="KEGG" id="mbe:MBM_02703"/>
<evidence type="ECO:0000256" key="4">
    <source>
        <dbReference type="ARBA" id="ARBA00022729"/>
    </source>
</evidence>
<name>K1X2L1_MARBU</name>
<keyword evidence="2" id="KW-1003">Cell membrane</keyword>
<dbReference type="GO" id="GO:0098552">
    <property type="term" value="C:side of membrane"/>
    <property type="evidence" value="ECO:0007669"/>
    <property type="project" value="UniProtKB-KW"/>
</dbReference>
<dbReference type="InParanoid" id="K1X2L1"/>
<keyword evidence="3" id="KW-0336">GPI-anchor</keyword>
<evidence type="ECO:0000259" key="11">
    <source>
        <dbReference type="Pfam" id="PF20238"/>
    </source>
</evidence>
<dbReference type="NCBIfam" id="TIGR01167">
    <property type="entry name" value="LPXTG_anchor"/>
    <property type="match status" value="1"/>
</dbReference>
<evidence type="ECO:0000256" key="10">
    <source>
        <dbReference type="SAM" id="SignalP"/>
    </source>
</evidence>
<sequence length="273" mass="28185">MLSTFIATSLLARFASAQAVHGTGALGTTMGPVAFLWPADRAWDAAHDNNGPCGSNAPIVNRTDFPLGAVGSIETTIADDAYNMAVRIAYGNNPTTQDQFQPVIGNVAELEPGHQCYSVSTAPTATPGSNATIQLEYWADDSGTQESFFACADVTFVEAATFSLEVPCFNVTEDEFMPVDPASPTTPATTTPVDTLVSADKDDNDDDDDDGLSTGAKAGIAVGAIAGALLLAAAAFFLIRRKRSAAAKETEALPPMGKVSDAASIGSAQTARG</sequence>
<keyword evidence="13" id="KW-1185">Reference proteome</keyword>
<evidence type="ECO:0000313" key="12">
    <source>
        <dbReference type="EMBL" id="EKD19466.1"/>
    </source>
</evidence>
<evidence type="ECO:0000256" key="2">
    <source>
        <dbReference type="ARBA" id="ARBA00022475"/>
    </source>
</evidence>
<protein>
    <recommendedName>
        <fullName evidence="11">Copper acquisition factor BIM1-like domain-containing protein</fullName>
    </recommendedName>
</protein>
<feature type="region of interest" description="Disordered" evidence="8">
    <location>
        <begin position="249"/>
        <end position="273"/>
    </location>
</feature>
<dbReference type="GeneID" id="18758638"/>
<dbReference type="PANTHER" id="PTHR34992:SF5">
    <property type="entry name" value="ANCHORED PROTEIN, PUTATIVE (AFU_ORTHOLOGUE AFUA_6G02800)-RELATED"/>
    <property type="match status" value="1"/>
</dbReference>
<keyword evidence="6" id="KW-0325">Glycoprotein</keyword>
<evidence type="ECO:0000256" key="6">
    <source>
        <dbReference type="ARBA" id="ARBA00023180"/>
    </source>
</evidence>
<evidence type="ECO:0000256" key="3">
    <source>
        <dbReference type="ARBA" id="ARBA00022622"/>
    </source>
</evidence>
<dbReference type="InterPro" id="IPR046530">
    <property type="entry name" value="BIM1-like_dom"/>
</dbReference>
<keyword evidence="4 10" id="KW-0732">Signal</keyword>
<dbReference type="OMA" id="PGHECYP"/>
<feature type="region of interest" description="Disordered" evidence="8">
    <location>
        <begin position="179"/>
        <end position="210"/>
    </location>
</feature>
<feature type="domain" description="Copper acquisition factor BIM1-like" evidence="11">
    <location>
        <begin position="30"/>
        <end position="173"/>
    </location>
</feature>
<evidence type="ECO:0000256" key="1">
    <source>
        <dbReference type="ARBA" id="ARBA00004609"/>
    </source>
</evidence>
<organism evidence="12 13">
    <name type="scientific">Marssonina brunnea f. sp. multigermtubi (strain MB_m1)</name>
    <name type="common">Marssonina leaf spot fungus</name>
    <dbReference type="NCBI Taxonomy" id="1072389"/>
    <lineage>
        <taxon>Eukaryota</taxon>
        <taxon>Fungi</taxon>
        <taxon>Dikarya</taxon>
        <taxon>Ascomycota</taxon>
        <taxon>Pezizomycotina</taxon>
        <taxon>Leotiomycetes</taxon>
        <taxon>Helotiales</taxon>
        <taxon>Drepanopezizaceae</taxon>
        <taxon>Drepanopeziza</taxon>
    </lineage>
</organism>
<reference evidence="12 13" key="1">
    <citation type="journal article" date="2012" name="BMC Genomics">
        <title>Sequencing the genome of Marssonina brunnea reveals fungus-poplar co-evolution.</title>
        <authorList>
            <person name="Zhu S."/>
            <person name="Cao Y.-Z."/>
            <person name="Jiang C."/>
            <person name="Tan B.-Y."/>
            <person name="Wang Z."/>
            <person name="Feng S."/>
            <person name="Zhang L."/>
            <person name="Su X.-H."/>
            <person name="Brejova B."/>
            <person name="Vinar T."/>
            <person name="Xu M."/>
            <person name="Wang M.-X."/>
            <person name="Zhang S.-G."/>
            <person name="Huang M.-R."/>
            <person name="Wu R."/>
            <person name="Zhou Y."/>
        </authorList>
    </citation>
    <scope>NUCLEOTIDE SEQUENCE [LARGE SCALE GENOMIC DNA]</scope>
    <source>
        <strain evidence="12 13">MB_m1</strain>
    </source>
</reference>
<keyword evidence="7" id="KW-0449">Lipoprotein</keyword>
<evidence type="ECO:0000256" key="9">
    <source>
        <dbReference type="SAM" id="Phobius"/>
    </source>
</evidence>
<dbReference type="OrthoDB" id="2587363at2759"/>
<evidence type="ECO:0000256" key="5">
    <source>
        <dbReference type="ARBA" id="ARBA00023136"/>
    </source>
</evidence>
<evidence type="ECO:0000256" key="8">
    <source>
        <dbReference type="SAM" id="MobiDB-lite"/>
    </source>
</evidence>